<evidence type="ECO:0000313" key="1">
    <source>
        <dbReference type="EMBL" id="QKG21881.1"/>
    </source>
</evidence>
<gene>
    <name evidence="1" type="ORF">ACTIVE_3519</name>
</gene>
<sequence length="20" mass="2183">MVVTRRACTPACTRTWTSAA</sequence>
<proteinExistence type="predicted"/>
<dbReference type="Proteomes" id="UP000501240">
    <property type="component" value="Chromosome"/>
</dbReference>
<dbReference type="AlphaFoldDB" id="A0A7D3ZK41"/>
<organism evidence="1 2">
    <name type="scientific">Actinomadura verrucosospora</name>
    <dbReference type="NCBI Taxonomy" id="46165"/>
    <lineage>
        <taxon>Bacteria</taxon>
        <taxon>Bacillati</taxon>
        <taxon>Actinomycetota</taxon>
        <taxon>Actinomycetes</taxon>
        <taxon>Streptosporangiales</taxon>
        <taxon>Thermomonosporaceae</taxon>
        <taxon>Actinomadura</taxon>
    </lineage>
</organism>
<keyword evidence="2" id="KW-1185">Reference proteome</keyword>
<reference evidence="1 2" key="1">
    <citation type="submission" date="2020-05" db="EMBL/GenBank/DDBJ databases">
        <title>Actinomadura verrucosospora NRRL-B18236 (PFL_A860) Genome sequencing and assembly.</title>
        <authorList>
            <person name="Samborskyy M."/>
        </authorList>
    </citation>
    <scope>NUCLEOTIDE SEQUENCE [LARGE SCALE GENOMIC DNA]</scope>
    <source>
        <strain evidence="1 2">NRRL:B18236</strain>
    </source>
</reference>
<dbReference type="EMBL" id="CP053892">
    <property type="protein sequence ID" value="QKG21881.1"/>
    <property type="molecule type" value="Genomic_DNA"/>
</dbReference>
<accession>A0A7D3ZK41</accession>
<evidence type="ECO:0000313" key="2">
    <source>
        <dbReference type="Proteomes" id="UP000501240"/>
    </source>
</evidence>
<protein>
    <submittedName>
        <fullName evidence="1">Uncharacterized protein</fullName>
    </submittedName>
</protein>
<name>A0A7D3ZK41_ACTVE</name>